<gene>
    <name evidence="1" type="ORF">AMJ74_00830</name>
</gene>
<evidence type="ECO:0000313" key="1">
    <source>
        <dbReference type="EMBL" id="KPL15759.1"/>
    </source>
</evidence>
<name>A0A0S8K183_UNCW3</name>
<proteinExistence type="predicted"/>
<dbReference type="Proteomes" id="UP000050975">
    <property type="component" value="Unassembled WGS sequence"/>
</dbReference>
<comment type="caution">
    <text evidence="1">The sequence shown here is derived from an EMBL/GenBank/DDBJ whole genome shotgun (WGS) entry which is preliminary data.</text>
</comment>
<organism evidence="1 2">
    <name type="scientific">candidate division WOR_3 bacterium SM1_77</name>
    <dbReference type="NCBI Taxonomy" id="1703778"/>
    <lineage>
        <taxon>Bacteria</taxon>
        <taxon>Bacteria division WOR-3</taxon>
    </lineage>
</organism>
<evidence type="ECO:0000313" key="2">
    <source>
        <dbReference type="Proteomes" id="UP000050975"/>
    </source>
</evidence>
<dbReference type="EMBL" id="LJVE01000006">
    <property type="protein sequence ID" value="KPL15759.1"/>
    <property type="molecule type" value="Genomic_DNA"/>
</dbReference>
<sequence length="89" mass="10480">MSAEGLFYCCNREEKVLPGSEVLRFDDYPWNKADSHLIDEEPPFYRWFFSPRPTARHLRIATIPVPFGRLFDGPIRHRLTRLFPNGLDS</sequence>
<accession>A0A0S8K183</accession>
<reference evidence="1 2" key="1">
    <citation type="journal article" date="2015" name="Microbiome">
        <title>Genomic resolution of linkages in carbon, nitrogen, and sulfur cycling among widespread estuary sediment bacteria.</title>
        <authorList>
            <person name="Baker B.J."/>
            <person name="Lazar C.S."/>
            <person name="Teske A.P."/>
            <person name="Dick G.J."/>
        </authorList>
    </citation>
    <scope>NUCLEOTIDE SEQUENCE [LARGE SCALE GENOMIC DNA]</scope>
    <source>
        <strain evidence="1">SM1_77</strain>
    </source>
</reference>
<protein>
    <submittedName>
        <fullName evidence="1">Uncharacterized protein</fullName>
    </submittedName>
</protein>
<dbReference type="AlphaFoldDB" id="A0A0S8K183"/>